<feature type="transmembrane region" description="Helical" evidence="1">
    <location>
        <begin position="21"/>
        <end position="46"/>
    </location>
</feature>
<evidence type="ECO:0008006" key="4">
    <source>
        <dbReference type="Google" id="ProtNLM"/>
    </source>
</evidence>
<gene>
    <name evidence="2" type="ORF">CSC94_05775</name>
</gene>
<dbReference type="RefSeq" id="WP_099304758.1">
    <property type="nucleotide sequence ID" value="NZ_PDVP01000002.1"/>
</dbReference>
<feature type="transmembrane region" description="Helical" evidence="1">
    <location>
        <begin position="98"/>
        <end position="117"/>
    </location>
</feature>
<organism evidence="2 3">
    <name type="scientific">Zhengella mangrovi</name>
    <dbReference type="NCBI Taxonomy" id="1982044"/>
    <lineage>
        <taxon>Bacteria</taxon>
        <taxon>Pseudomonadati</taxon>
        <taxon>Pseudomonadota</taxon>
        <taxon>Alphaproteobacteria</taxon>
        <taxon>Hyphomicrobiales</taxon>
        <taxon>Notoacmeibacteraceae</taxon>
        <taxon>Zhengella</taxon>
    </lineage>
</organism>
<evidence type="ECO:0000313" key="3">
    <source>
        <dbReference type="Proteomes" id="UP000221168"/>
    </source>
</evidence>
<evidence type="ECO:0000256" key="1">
    <source>
        <dbReference type="SAM" id="Phobius"/>
    </source>
</evidence>
<keyword evidence="1" id="KW-0472">Membrane</keyword>
<keyword evidence="3" id="KW-1185">Reference proteome</keyword>
<sequence>MKPVVLMPDRIPPRLRSRIIAWLRFVAIFCLVFVPVYVGGGWLAAASGRAFDLVLPGETAIPLVPWMVWPYLSLYPLFLLPLFHLGPRDMAVLTRQSVAVLAVAALAFVLLPGRLAYADNPVEGLSGTVIALIRAADTPHNTVPSLHVAFAWLILLACLSRAGPHLAWLYRAWMALMAVSALLVHQHHILDIVAGGGLALAARGLMPMPAAAAAAR</sequence>
<proteinExistence type="predicted"/>
<keyword evidence="1" id="KW-1133">Transmembrane helix</keyword>
<keyword evidence="1" id="KW-0812">Transmembrane</keyword>
<dbReference type="Proteomes" id="UP000221168">
    <property type="component" value="Unassembled WGS sequence"/>
</dbReference>
<dbReference type="AlphaFoldDB" id="A0A2G1QRS7"/>
<evidence type="ECO:0000313" key="2">
    <source>
        <dbReference type="EMBL" id="PHP68160.1"/>
    </source>
</evidence>
<reference evidence="2 3" key="1">
    <citation type="submission" date="2017-10" db="EMBL/GenBank/DDBJ databases">
        <title>Sedimentibacterium mangrovi gen. nov., sp. nov., a novel member of family Phyllobacteriacea isolated from mangrove sediment.</title>
        <authorList>
            <person name="Liao H."/>
            <person name="Tian Y."/>
        </authorList>
    </citation>
    <scope>NUCLEOTIDE SEQUENCE [LARGE SCALE GENOMIC DNA]</scope>
    <source>
        <strain evidence="2 3">X9-2-2</strain>
    </source>
</reference>
<feature type="transmembrane region" description="Helical" evidence="1">
    <location>
        <begin position="149"/>
        <end position="170"/>
    </location>
</feature>
<feature type="transmembrane region" description="Helical" evidence="1">
    <location>
        <begin position="66"/>
        <end position="86"/>
    </location>
</feature>
<dbReference type="EMBL" id="PDVP01000002">
    <property type="protein sequence ID" value="PHP68160.1"/>
    <property type="molecule type" value="Genomic_DNA"/>
</dbReference>
<comment type="caution">
    <text evidence="2">The sequence shown here is derived from an EMBL/GenBank/DDBJ whole genome shotgun (WGS) entry which is preliminary data.</text>
</comment>
<dbReference type="OrthoDB" id="256494at2"/>
<accession>A0A2G1QRS7</accession>
<name>A0A2G1QRS7_9HYPH</name>
<protein>
    <recommendedName>
        <fullName evidence="4">Inositol phosphorylceramide synthase</fullName>
    </recommendedName>
</protein>